<keyword evidence="1" id="KW-0812">Transmembrane</keyword>
<organism evidence="3 4">
    <name type="scientific">Candidatus Schekmanbacteria bacterium RIFCSPLOWO2_12_FULL_38_15</name>
    <dbReference type="NCBI Taxonomy" id="1817883"/>
    <lineage>
        <taxon>Bacteria</taxon>
        <taxon>Candidatus Schekmaniibacteriota</taxon>
    </lineage>
</organism>
<feature type="transmembrane region" description="Helical" evidence="1">
    <location>
        <begin position="12"/>
        <end position="32"/>
    </location>
</feature>
<sequence length="357" mass="38766">MKLNLGSEKGAAFVIALLILVSITVLGLAILITSTTEIKISGNVRTATEALYIAEGGMEAVRSSLTSSAGNNFSETSQIYEVGSTSTPPRTTITNPLNWVDTTWYKDSSLLTLLSSSNAEGNWPLYKRITISGSNALITLNRPKWFWTDPTKITFPAVESMFEGENPKKVNGDIEVQFEDNLLVFQTFKDSSNSTLNIDNYSYNSVVIGGNGYDYGIEPATLGKITGICTNAYETHDQNKALIIYKDRDNNLATEDWDIVGEPIINNVNKTFILQGGTTLRGELYTPYGTAVAGVSRLEPVVTKVGSDYITSTITTLSIATGQIYKAELVDISTLTKSAGNGDAVTGLWTSYNHGQW</sequence>
<reference evidence="3 4" key="1">
    <citation type="journal article" date="2016" name="Nat. Commun.">
        <title>Thousands of microbial genomes shed light on interconnected biogeochemical processes in an aquifer system.</title>
        <authorList>
            <person name="Anantharaman K."/>
            <person name="Brown C.T."/>
            <person name="Hug L.A."/>
            <person name="Sharon I."/>
            <person name="Castelle C.J."/>
            <person name="Probst A.J."/>
            <person name="Thomas B.C."/>
            <person name="Singh A."/>
            <person name="Wilkins M.J."/>
            <person name="Karaoz U."/>
            <person name="Brodie E.L."/>
            <person name="Williams K.H."/>
            <person name="Hubbard S.S."/>
            <person name="Banfield J.F."/>
        </authorList>
    </citation>
    <scope>NUCLEOTIDE SEQUENCE [LARGE SCALE GENOMIC DNA]</scope>
</reference>
<accession>A0A1F7SKB2</accession>
<feature type="domain" description="Type 4 fimbrial biogenesis protein PilX N-terminal" evidence="2">
    <location>
        <begin position="9"/>
        <end position="59"/>
    </location>
</feature>
<name>A0A1F7SKB2_9BACT</name>
<comment type="caution">
    <text evidence="3">The sequence shown here is derived from an EMBL/GenBank/DDBJ whole genome shotgun (WGS) entry which is preliminary data.</text>
</comment>
<evidence type="ECO:0000256" key="1">
    <source>
        <dbReference type="SAM" id="Phobius"/>
    </source>
</evidence>
<protein>
    <recommendedName>
        <fullName evidence="2">Type 4 fimbrial biogenesis protein PilX N-terminal domain-containing protein</fullName>
    </recommendedName>
</protein>
<dbReference type="AlphaFoldDB" id="A0A1F7SKB2"/>
<dbReference type="Proteomes" id="UP000178082">
    <property type="component" value="Unassembled WGS sequence"/>
</dbReference>
<dbReference type="EMBL" id="MGDI01000016">
    <property type="protein sequence ID" value="OGL54203.1"/>
    <property type="molecule type" value="Genomic_DNA"/>
</dbReference>
<evidence type="ECO:0000313" key="3">
    <source>
        <dbReference type="EMBL" id="OGL54203.1"/>
    </source>
</evidence>
<dbReference type="Pfam" id="PF14341">
    <property type="entry name" value="PilX_N"/>
    <property type="match status" value="1"/>
</dbReference>
<proteinExistence type="predicted"/>
<gene>
    <name evidence="3" type="ORF">A3G31_05425</name>
</gene>
<keyword evidence="1" id="KW-0472">Membrane</keyword>
<dbReference type="InterPro" id="IPR025746">
    <property type="entry name" value="PilX_N_dom"/>
</dbReference>
<evidence type="ECO:0000259" key="2">
    <source>
        <dbReference type="Pfam" id="PF14341"/>
    </source>
</evidence>
<dbReference type="STRING" id="1817883.A3G31_05425"/>
<keyword evidence="1" id="KW-1133">Transmembrane helix</keyword>
<evidence type="ECO:0000313" key="4">
    <source>
        <dbReference type="Proteomes" id="UP000178082"/>
    </source>
</evidence>